<proteinExistence type="predicted"/>
<dbReference type="Gene3D" id="3.10.290.10">
    <property type="entry name" value="RNA-binding S4 domain"/>
    <property type="match status" value="1"/>
</dbReference>
<dbReference type="AlphaFoldDB" id="A0A699ZZS8"/>
<dbReference type="GO" id="GO:0003723">
    <property type="term" value="F:RNA binding"/>
    <property type="evidence" value="ECO:0007669"/>
    <property type="project" value="UniProtKB-KW"/>
</dbReference>
<dbReference type="Pfam" id="PF01479">
    <property type="entry name" value="S4"/>
    <property type="match status" value="1"/>
</dbReference>
<evidence type="ECO:0000259" key="3">
    <source>
        <dbReference type="SMART" id="SM00363"/>
    </source>
</evidence>
<evidence type="ECO:0000256" key="2">
    <source>
        <dbReference type="PROSITE-ProRule" id="PRU00182"/>
    </source>
</evidence>
<dbReference type="InterPro" id="IPR002942">
    <property type="entry name" value="S4_RNA-bd"/>
</dbReference>
<dbReference type="InterPro" id="IPR047048">
    <property type="entry name" value="TlyA"/>
</dbReference>
<dbReference type="EMBL" id="BLLF01002541">
    <property type="protein sequence ID" value="GFH24456.1"/>
    <property type="molecule type" value="Genomic_DNA"/>
</dbReference>
<dbReference type="GO" id="GO:0008168">
    <property type="term" value="F:methyltransferase activity"/>
    <property type="evidence" value="ECO:0007669"/>
    <property type="project" value="InterPro"/>
</dbReference>
<sequence length="75" mass="8180">MAVPLEIKKAGKKKQRLDELCVAAYPHLSRNLLQSWIMQGKVTVDGRVVTKAGTPVASTAVISLEAEEPKYVCRG</sequence>
<organism evidence="4 5">
    <name type="scientific">Haematococcus lacustris</name>
    <name type="common">Green alga</name>
    <name type="synonym">Haematococcus pluvialis</name>
    <dbReference type="NCBI Taxonomy" id="44745"/>
    <lineage>
        <taxon>Eukaryota</taxon>
        <taxon>Viridiplantae</taxon>
        <taxon>Chlorophyta</taxon>
        <taxon>core chlorophytes</taxon>
        <taxon>Chlorophyceae</taxon>
        <taxon>CS clade</taxon>
        <taxon>Chlamydomonadales</taxon>
        <taxon>Haematococcaceae</taxon>
        <taxon>Haematococcus</taxon>
    </lineage>
</organism>
<evidence type="ECO:0000256" key="1">
    <source>
        <dbReference type="ARBA" id="ARBA00022884"/>
    </source>
</evidence>
<dbReference type="PANTHER" id="PTHR32319">
    <property type="entry name" value="BACTERIAL HEMOLYSIN-LIKE PROTEIN"/>
    <property type="match status" value="1"/>
</dbReference>
<gene>
    <name evidence="4" type="ORF">HaLaN_22256</name>
</gene>
<keyword evidence="1 2" id="KW-0694">RNA-binding</keyword>
<dbReference type="CDD" id="cd00165">
    <property type="entry name" value="S4"/>
    <property type="match status" value="1"/>
</dbReference>
<protein>
    <submittedName>
        <fullName evidence="4">Uncharacterized protein LOC109003672 isoform X1</fullName>
    </submittedName>
</protein>
<dbReference type="Proteomes" id="UP000485058">
    <property type="component" value="Unassembled WGS sequence"/>
</dbReference>
<dbReference type="PANTHER" id="PTHR32319:SF0">
    <property type="entry name" value="BACTERIAL HEMOLYSIN-LIKE PROTEIN"/>
    <property type="match status" value="1"/>
</dbReference>
<name>A0A699ZZS8_HAELA</name>
<comment type="caution">
    <text evidence="4">The sequence shown here is derived from an EMBL/GenBank/DDBJ whole genome shotgun (WGS) entry which is preliminary data.</text>
</comment>
<feature type="non-terminal residue" evidence="4">
    <location>
        <position position="75"/>
    </location>
</feature>
<evidence type="ECO:0000313" key="4">
    <source>
        <dbReference type="EMBL" id="GFH24456.1"/>
    </source>
</evidence>
<dbReference type="SMART" id="SM00363">
    <property type="entry name" value="S4"/>
    <property type="match status" value="1"/>
</dbReference>
<accession>A0A699ZZS8</accession>
<keyword evidence="5" id="KW-1185">Reference proteome</keyword>
<dbReference type="SUPFAM" id="SSF55174">
    <property type="entry name" value="Alpha-L RNA-binding motif"/>
    <property type="match status" value="1"/>
</dbReference>
<dbReference type="PROSITE" id="PS50889">
    <property type="entry name" value="S4"/>
    <property type="match status" value="1"/>
</dbReference>
<evidence type="ECO:0000313" key="5">
    <source>
        <dbReference type="Proteomes" id="UP000485058"/>
    </source>
</evidence>
<reference evidence="4 5" key="1">
    <citation type="submission" date="2020-02" db="EMBL/GenBank/DDBJ databases">
        <title>Draft genome sequence of Haematococcus lacustris strain NIES-144.</title>
        <authorList>
            <person name="Morimoto D."/>
            <person name="Nakagawa S."/>
            <person name="Yoshida T."/>
            <person name="Sawayama S."/>
        </authorList>
    </citation>
    <scope>NUCLEOTIDE SEQUENCE [LARGE SCALE GENOMIC DNA]</scope>
    <source>
        <strain evidence="4 5">NIES-144</strain>
    </source>
</reference>
<feature type="domain" description="RNA-binding S4" evidence="3">
    <location>
        <begin position="15"/>
        <end position="73"/>
    </location>
</feature>
<dbReference type="InterPro" id="IPR036986">
    <property type="entry name" value="S4_RNA-bd_sf"/>
</dbReference>